<dbReference type="Proteomes" id="UP000748025">
    <property type="component" value="Unassembled WGS sequence"/>
</dbReference>
<sequence length="93" mass="10101">MAGEEAVAETIVGVVGIGRLLLFSRQQSETKPTFKQATVPPAFETILKLDNIICTPARDDFSVYARLGNHGRRWAAVGSCGQLWAAVNSRDQP</sequence>
<evidence type="ECO:0000313" key="1">
    <source>
        <dbReference type="EMBL" id="KAG5989159.1"/>
    </source>
</evidence>
<gene>
    <name evidence="1" type="ORF">E4U43_004558</name>
</gene>
<organism evidence="1 2">
    <name type="scientific">Claviceps pusilla</name>
    <dbReference type="NCBI Taxonomy" id="123648"/>
    <lineage>
        <taxon>Eukaryota</taxon>
        <taxon>Fungi</taxon>
        <taxon>Dikarya</taxon>
        <taxon>Ascomycota</taxon>
        <taxon>Pezizomycotina</taxon>
        <taxon>Sordariomycetes</taxon>
        <taxon>Hypocreomycetidae</taxon>
        <taxon>Hypocreales</taxon>
        <taxon>Clavicipitaceae</taxon>
        <taxon>Claviceps</taxon>
    </lineage>
</organism>
<protein>
    <submittedName>
        <fullName evidence="1">Uncharacterized protein</fullName>
    </submittedName>
</protein>
<reference evidence="1" key="1">
    <citation type="journal article" date="2020" name="bioRxiv">
        <title>Whole genome comparisons of ergot fungi reveals the divergence and evolution of species within the genus Claviceps are the result of varying mechanisms driving genome evolution and host range expansion.</title>
        <authorList>
            <person name="Wyka S.A."/>
            <person name="Mondo S.J."/>
            <person name="Liu M."/>
            <person name="Dettman J."/>
            <person name="Nalam V."/>
            <person name="Broders K.D."/>
        </authorList>
    </citation>
    <scope>NUCLEOTIDE SEQUENCE</scope>
    <source>
        <strain evidence="1">CCC 602</strain>
    </source>
</reference>
<dbReference type="EMBL" id="SRPW01002974">
    <property type="protein sequence ID" value="KAG5989159.1"/>
    <property type="molecule type" value="Genomic_DNA"/>
</dbReference>
<keyword evidence="2" id="KW-1185">Reference proteome</keyword>
<accession>A0A9P7N3R5</accession>
<name>A0A9P7N3R5_9HYPO</name>
<evidence type="ECO:0000313" key="2">
    <source>
        <dbReference type="Proteomes" id="UP000748025"/>
    </source>
</evidence>
<dbReference type="AlphaFoldDB" id="A0A9P7N3R5"/>
<comment type="caution">
    <text evidence="1">The sequence shown here is derived from an EMBL/GenBank/DDBJ whole genome shotgun (WGS) entry which is preliminary data.</text>
</comment>
<proteinExistence type="predicted"/>